<dbReference type="PANTHER" id="PTHR33376">
    <property type="match status" value="1"/>
</dbReference>
<protein>
    <submittedName>
        <fullName evidence="2">TRAP transporter substrate-binding protein DctP</fullName>
    </submittedName>
</protein>
<dbReference type="AlphaFoldDB" id="A0AAJ1MK98"/>
<evidence type="ECO:0000256" key="1">
    <source>
        <dbReference type="ARBA" id="ARBA00022729"/>
    </source>
</evidence>
<reference evidence="2 3" key="1">
    <citation type="submission" date="2022-12" db="EMBL/GenBank/DDBJ databases">
        <title>Metagenome assembled genome from gulf of manar.</title>
        <authorList>
            <person name="Kohli P."/>
            <person name="Pk S."/>
            <person name="Venkata Ramana C."/>
            <person name="Sasikala C."/>
        </authorList>
    </citation>
    <scope>NUCLEOTIDE SEQUENCE [LARGE SCALE GENOMIC DNA]</scope>
    <source>
        <strain evidence="2">JB008</strain>
    </source>
</reference>
<dbReference type="GO" id="GO:0055085">
    <property type="term" value="P:transmembrane transport"/>
    <property type="evidence" value="ECO:0007669"/>
    <property type="project" value="InterPro"/>
</dbReference>
<dbReference type="EMBL" id="JAQQAL010000044">
    <property type="protein sequence ID" value="MDC7228363.1"/>
    <property type="molecule type" value="Genomic_DNA"/>
</dbReference>
<comment type="caution">
    <text evidence="2">The sequence shown here is derived from an EMBL/GenBank/DDBJ whole genome shotgun (WGS) entry which is preliminary data.</text>
</comment>
<dbReference type="Pfam" id="PF03480">
    <property type="entry name" value="DctP"/>
    <property type="match status" value="1"/>
</dbReference>
<dbReference type="InterPro" id="IPR038404">
    <property type="entry name" value="TRAP_DctP_sf"/>
</dbReference>
<dbReference type="InterPro" id="IPR018389">
    <property type="entry name" value="DctP_fam"/>
</dbReference>
<accession>A0AAJ1MK98</accession>
<sequence length="332" mass="37307">MKKQFLLFTIILLLSAVFQLSAVNLKMASILPEGSEWDNALKEMASEWKKISEGRVNVKIYPGGIAGGESDVIRKMRIGQIDMAVLTQVGIAAILPDTFAMSMPFMVETEEELDFIVEEVTPLFDQDFLDKGFVMLTWSKSGWVNFFSKDRMIEPADVMEMKFAGSVTQPELADTFRRMGMNIISIDTPDMLMALQSGMVEAFYAPTMAAASYQWFGIADEMLDLKVAPVLGGIVISERAWRKIPSKYKEELISAADNLSAHFYDEAVVIEREALRVMKDNGLNINRPSAETWGNWRAMMGTDFSLLVGDNALVSTESFNKVYSMLEEFRSR</sequence>
<evidence type="ECO:0000313" key="2">
    <source>
        <dbReference type="EMBL" id="MDC7228363.1"/>
    </source>
</evidence>
<name>A0AAJ1MK98_9SPIO</name>
<organism evidence="2 3">
    <name type="scientific">Candidatus Thalassospirochaeta sargassi</name>
    <dbReference type="NCBI Taxonomy" id="3119039"/>
    <lineage>
        <taxon>Bacteria</taxon>
        <taxon>Pseudomonadati</taxon>
        <taxon>Spirochaetota</taxon>
        <taxon>Spirochaetia</taxon>
        <taxon>Spirochaetales</taxon>
        <taxon>Spirochaetaceae</taxon>
        <taxon>Candidatus Thalassospirochaeta</taxon>
    </lineage>
</organism>
<dbReference type="PANTHER" id="PTHR33376:SF5">
    <property type="entry name" value="EXTRACYTOPLASMIC SOLUTE RECEPTOR PROTEIN"/>
    <property type="match status" value="1"/>
</dbReference>
<keyword evidence="1" id="KW-0732">Signal</keyword>
<proteinExistence type="predicted"/>
<evidence type="ECO:0000313" key="3">
    <source>
        <dbReference type="Proteomes" id="UP001221217"/>
    </source>
</evidence>
<dbReference type="NCBIfam" id="NF037995">
    <property type="entry name" value="TRAP_S1"/>
    <property type="match status" value="1"/>
</dbReference>
<gene>
    <name evidence="2" type="primary">dctP</name>
    <name evidence="2" type="ORF">PQJ61_16490</name>
</gene>
<dbReference type="Proteomes" id="UP001221217">
    <property type="component" value="Unassembled WGS sequence"/>
</dbReference>
<dbReference type="Gene3D" id="3.40.190.170">
    <property type="entry name" value="Bacterial extracellular solute-binding protein, family 7"/>
    <property type="match status" value="1"/>
</dbReference>